<dbReference type="PANTHER" id="PTHR30250">
    <property type="entry name" value="PST FAMILY PREDICTED COLANIC ACID TRANSPORTER"/>
    <property type="match status" value="1"/>
</dbReference>
<dbReference type="InterPro" id="IPR050833">
    <property type="entry name" value="Poly_Biosynth_Transport"/>
</dbReference>
<dbReference type="AlphaFoldDB" id="A0A4Q8LM10"/>
<dbReference type="Proteomes" id="UP000291286">
    <property type="component" value="Unassembled WGS sequence"/>
</dbReference>
<keyword evidence="5 7" id="KW-1133">Transmembrane helix</keyword>
<feature type="transmembrane region" description="Helical" evidence="7">
    <location>
        <begin position="106"/>
        <end position="128"/>
    </location>
</feature>
<comment type="similarity">
    <text evidence="2">Belongs to the polysaccharide synthase family.</text>
</comment>
<evidence type="ECO:0000256" key="6">
    <source>
        <dbReference type="ARBA" id="ARBA00023136"/>
    </source>
</evidence>
<reference evidence="8 9" key="1">
    <citation type="submission" date="2019-02" db="EMBL/GenBank/DDBJ databases">
        <title>WGS of Pseudoxanthomonas species novum from clinical isolates.</title>
        <authorList>
            <person name="Bernier A.-M."/>
            <person name="Bernard K."/>
            <person name="Vachon A."/>
        </authorList>
    </citation>
    <scope>NUCLEOTIDE SEQUENCE [LARGE SCALE GENOMIC DNA]</scope>
    <source>
        <strain evidence="8 9">NML171202</strain>
    </source>
</reference>
<evidence type="ECO:0000256" key="4">
    <source>
        <dbReference type="ARBA" id="ARBA00022692"/>
    </source>
</evidence>
<name>A0A4Q8LM10_9GAMM</name>
<evidence type="ECO:0000256" key="7">
    <source>
        <dbReference type="SAM" id="Phobius"/>
    </source>
</evidence>
<dbReference type="PANTHER" id="PTHR30250:SF10">
    <property type="entry name" value="LIPOPOLYSACCHARIDE BIOSYNTHESIS PROTEIN WZXC"/>
    <property type="match status" value="1"/>
</dbReference>
<evidence type="ECO:0000256" key="1">
    <source>
        <dbReference type="ARBA" id="ARBA00004651"/>
    </source>
</evidence>
<feature type="transmembrane region" description="Helical" evidence="7">
    <location>
        <begin position="349"/>
        <end position="373"/>
    </location>
</feature>
<evidence type="ECO:0000256" key="5">
    <source>
        <dbReference type="ARBA" id="ARBA00022989"/>
    </source>
</evidence>
<gene>
    <name evidence="8" type="ORF">EA661_08305</name>
</gene>
<comment type="caution">
    <text evidence="8">The sequence shown here is derived from an EMBL/GenBank/DDBJ whole genome shotgun (WGS) entry which is preliminary data.</text>
</comment>
<keyword evidence="4 7" id="KW-0812">Transmembrane</keyword>
<dbReference type="Pfam" id="PF13440">
    <property type="entry name" value="Polysacc_synt_3"/>
    <property type="match status" value="1"/>
</dbReference>
<keyword evidence="6 7" id="KW-0472">Membrane</keyword>
<evidence type="ECO:0000313" key="9">
    <source>
        <dbReference type="Proteomes" id="UP000291286"/>
    </source>
</evidence>
<comment type="subcellular location">
    <subcellularLocation>
        <location evidence="1">Cell membrane</location>
        <topology evidence="1">Multi-pass membrane protein</topology>
    </subcellularLocation>
</comment>
<feature type="transmembrane region" description="Helical" evidence="7">
    <location>
        <begin position="406"/>
        <end position="427"/>
    </location>
</feature>
<feature type="transmembrane region" description="Helical" evidence="7">
    <location>
        <begin position="308"/>
        <end position="329"/>
    </location>
</feature>
<sequence>MGAPRTTAAGEGVSVAVKSDAGASHPGLGSRAAAGAAKTMAGQGARMVVQFGGIILLARLLSPEDYGVMAMVTALVGICEILRDFGLSSAAIQAKSLSKAQRDNLFWMNSAIGLVLGLMVFAGAGWIARFYHEPRLAAVSQVMSVTFLLSGMNTQYRAHLSRELMFGRLALSDVGGQSLGLIAAVIAALAGLGYWALVIQQVVGGAVGLLVAMIAARWLPGRPQRGVEMRHFLSFGWNLMAAQALGYASQNIGQVLIGYRLGAEALGLYNRAFQLLMMPLNQINAPATTVALPVLSKLQDERERYSTFLLRGQTVMVHLIVAIFAFACAQGEPLIRLFLGEQWRGAVPIFQVLTLGGVFQVVAYATYWVFLSLGLMRAQLIYSVIARALLIVCILVGSHWGALGVAVGYALGLALMWPMSVIWVTRIGQAPGRAMFNNGLRALVGYGLCGAASWAAARHWTQTPVLELAIGFVAIVLAFGLVCLLWPAFRRDVATILSSRELLRRRGSAA</sequence>
<dbReference type="EMBL" id="SHMB01000002">
    <property type="protein sequence ID" value="TAA31619.1"/>
    <property type="molecule type" value="Genomic_DNA"/>
</dbReference>
<evidence type="ECO:0000313" key="8">
    <source>
        <dbReference type="EMBL" id="TAA31619.1"/>
    </source>
</evidence>
<feature type="transmembrane region" description="Helical" evidence="7">
    <location>
        <begin position="202"/>
        <end position="220"/>
    </location>
</feature>
<protein>
    <submittedName>
        <fullName evidence="8">Lipopolysaccharide biosynthesis protein</fullName>
    </submittedName>
</protein>
<evidence type="ECO:0000256" key="3">
    <source>
        <dbReference type="ARBA" id="ARBA00022475"/>
    </source>
</evidence>
<feature type="transmembrane region" description="Helical" evidence="7">
    <location>
        <begin position="469"/>
        <end position="489"/>
    </location>
</feature>
<keyword evidence="3" id="KW-1003">Cell membrane</keyword>
<feature type="transmembrane region" description="Helical" evidence="7">
    <location>
        <begin position="174"/>
        <end position="196"/>
    </location>
</feature>
<proteinExistence type="inferred from homology"/>
<feature type="transmembrane region" description="Helical" evidence="7">
    <location>
        <begin position="439"/>
        <end position="457"/>
    </location>
</feature>
<organism evidence="8 9">
    <name type="scientific">Pseudoxanthomonas winnipegensis</name>
    <dbReference type="NCBI Taxonomy" id="2480810"/>
    <lineage>
        <taxon>Bacteria</taxon>
        <taxon>Pseudomonadati</taxon>
        <taxon>Pseudomonadota</taxon>
        <taxon>Gammaproteobacteria</taxon>
        <taxon>Lysobacterales</taxon>
        <taxon>Lysobacteraceae</taxon>
        <taxon>Pseudoxanthomonas</taxon>
    </lineage>
</organism>
<dbReference type="GO" id="GO:0005886">
    <property type="term" value="C:plasma membrane"/>
    <property type="evidence" value="ECO:0007669"/>
    <property type="project" value="UniProtKB-SubCell"/>
</dbReference>
<dbReference type="CDD" id="cd13127">
    <property type="entry name" value="MATE_tuaB_like"/>
    <property type="match status" value="1"/>
</dbReference>
<feature type="transmembrane region" description="Helical" evidence="7">
    <location>
        <begin position="380"/>
        <end position="400"/>
    </location>
</feature>
<evidence type="ECO:0000256" key="2">
    <source>
        <dbReference type="ARBA" id="ARBA00007430"/>
    </source>
</evidence>
<accession>A0A4Q8LM10</accession>
<feature type="transmembrane region" description="Helical" evidence="7">
    <location>
        <begin position="134"/>
        <end position="153"/>
    </location>
</feature>